<proteinExistence type="predicted"/>
<keyword evidence="1" id="KW-0560">Oxidoreductase</keyword>
<evidence type="ECO:0000313" key="4">
    <source>
        <dbReference type="Proteomes" id="UP000015346"/>
    </source>
</evidence>
<gene>
    <name evidence="3" type="ORF">ruthe_01808</name>
</gene>
<dbReference type="STRING" id="1123069.ruthe_01808"/>
<dbReference type="Proteomes" id="UP000015346">
    <property type="component" value="Unassembled WGS sequence"/>
</dbReference>
<dbReference type="InterPro" id="IPR036812">
    <property type="entry name" value="NAD(P)_OxRdtase_dom_sf"/>
</dbReference>
<protein>
    <submittedName>
        <fullName evidence="3">Putative oxidoreductase</fullName>
    </submittedName>
</protein>
<dbReference type="InterPro" id="IPR023210">
    <property type="entry name" value="NADP_OxRdtase_dom"/>
</dbReference>
<dbReference type="SUPFAM" id="SSF51430">
    <property type="entry name" value="NAD(P)-linked oxidoreductase"/>
    <property type="match status" value="1"/>
</dbReference>
<evidence type="ECO:0000313" key="3">
    <source>
        <dbReference type="EMBL" id="EPX85081.1"/>
    </source>
</evidence>
<dbReference type="PANTHER" id="PTHR43364">
    <property type="entry name" value="NADH-SPECIFIC METHYLGLYOXAL REDUCTASE-RELATED"/>
    <property type="match status" value="1"/>
</dbReference>
<dbReference type="Gene3D" id="3.20.20.100">
    <property type="entry name" value="NADP-dependent oxidoreductase domain"/>
    <property type="match status" value="1"/>
</dbReference>
<keyword evidence="4" id="KW-1185">Reference proteome</keyword>
<evidence type="ECO:0000259" key="2">
    <source>
        <dbReference type="Pfam" id="PF00248"/>
    </source>
</evidence>
<dbReference type="InterPro" id="IPR050523">
    <property type="entry name" value="AKR_Detox_Biosynth"/>
</dbReference>
<reference evidence="3 4" key="1">
    <citation type="journal article" date="2013" name="Stand. Genomic Sci.">
        <title>Genome sequence of the reddish-pigmented Rubellimicrobium thermophilum type strain (DSM 16684(T)), a member of the Roseobacter clade.</title>
        <authorList>
            <person name="Fiebig A."/>
            <person name="Riedel T."/>
            <person name="Gronow S."/>
            <person name="Petersen J."/>
            <person name="Klenk H.P."/>
            <person name="Goker M."/>
        </authorList>
    </citation>
    <scope>NUCLEOTIDE SEQUENCE [LARGE SCALE GENOMIC DNA]</scope>
    <source>
        <strain evidence="3 4">DSM 16684</strain>
    </source>
</reference>
<dbReference type="EMBL" id="AOLV01000018">
    <property type="protein sequence ID" value="EPX85081.1"/>
    <property type="molecule type" value="Genomic_DNA"/>
</dbReference>
<dbReference type="PANTHER" id="PTHR43364:SF4">
    <property type="entry name" value="NAD(P)-LINKED OXIDOREDUCTASE SUPERFAMILY PROTEIN"/>
    <property type="match status" value="1"/>
</dbReference>
<sequence>MRQLEIGRSGIRVPDWGLGTMTFGNQTPEEDAHRQLDMALEAGIALIDTAEMYPVNPVRAETAGRSEEILGRWLSRRGEARARVVVATKIAGPGNVLRGETGFDPAALRQACEASLRRLRTDRIDLWQLHWPERDHYHFRRNWTYAPPTDRGAVLARMDEVLGTLARLAEEGKIRAFGLSNETAWGTLRWLDRAAATGGPRMEAVQNEYSLLCRLWDTDMAEAAAMEQVTLLAFSPLAAGLLTGKYADGARPEGSRLAVGDGRLGGRYTARALAAEAAYRALAAEAGMDPVHMALAWHRTRPFDSIPLLGATTAGQLAHALKGLDVAVPPDLAARIDALHREHPMPF</sequence>
<dbReference type="OrthoDB" id="9803483at2"/>
<dbReference type="AlphaFoldDB" id="S9QUP1"/>
<dbReference type="PATRIC" id="fig|1123069.3.peg.1772"/>
<dbReference type="HOGENOM" id="CLU_023205_2_0_5"/>
<evidence type="ECO:0000256" key="1">
    <source>
        <dbReference type="ARBA" id="ARBA00023002"/>
    </source>
</evidence>
<comment type="caution">
    <text evidence="3">The sequence shown here is derived from an EMBL/GenBank/DDBJ whole genome shotgun (WGS) entry which is preliminary data.</text>
</comment>
<organism evidence="3 4">
    <name type="scientific">Rubellimicrobium thermophilum DSM 16684</name>
    <dbReference type="NCBI Taxonomy" id="1123069"/>
    <lineage>
        <taxon>Bacteria</taxon>
        <taxon>Pseudomonadati</taxon>
        <taxon>Pseudomonadota</taxon>
        <taxon>Alphaproteobacteria</taxon>
        <taxon>Rhodobacterales</taxon>
        <taxon>Roseobacteraceae</taxon>
        <taxon>Rubellimicrobium</taxon>
    </lineage>
</organism>
<dbReference type="GO" id="GO:0016491">
    <property type="term" value="F:oxidoreductase activity"/>
    <property type="evidence" value="ECO:0007669"/>
    <property type="project" value="UniProtKB-KW"/>
</dbReference>
<name>S9QUP1_9RHOB</name>
<dbReference type="Pfam" id="PF00248">
    <property type="entry name" value="Aldo_ket_red"/>
    <property type="match status" value="1"/>
</dbReference>
<accession>S9QUP1</accession>
<feature type="domain" description="NADP-dependent oxidoreductase" evidence="2">
    <location>
        <begin position="17"/>
        <end position="339"/>
    </location>
</feature>
<dbReference type="RefSeq" id="WP_021097895.1">
    <property type="nucleotide sequence ID" value="NZ_KE557321.1"/>
</dbReference>